<dbReference type="Pfam" id="PF13489">
    <property type="entry name" value="Methyltransf_23"/>
    <property type="match status" value="1"/>
</dbReference>
<proteinExistence type="predicted"/>
<keyword evidence="2" id="KW-1185">Reference proteome</keyword>
<dbReference type="PANTHER" id="PTHR43591">
    <property type="entry name" value="METHYLTRANSFERASE"/>
    <property type="match status" value="1"/>
</dbReference>
<comment type="caution">
    <text evidence="1">The sequence shown here is derived from an EMBL/GenBank/DDBJ whole genome shotgun (WGS) entry which is preliminary data.</text>
</comment>
<dbReference type="EMBL" id="JAJTJA010000011">
    <property type="protein sequence ID" value="KAH8692364.1"/>
    <property type="molecule type" value="Genomic_DNA"/>
</dbReference>
<dbReference type="CDD" id="cd02440">
    <property type="entry name" value="AdoMet_MTases"/>
    <property type="match status" value="1"/>
</dbReference>
<keyword evidence="1" id="KW-0489">Methyltransferase</keyword>
<dbReference type="SUPFAM" id="SSF53335">
    <property type="entry name" value="S-adenosyl-L-methionine-dependent methyltransferases"/>
    <property type="match status" value="1"/>
</dbReference>
<organism evidence="1 2">
    <name type="scientific">Talaromyces proteolyticus</name>
    <dbReference type="NCBI Taxonomy" id="1131652"/>
    <lineage>
        <taxon>Eukaryota</taxon>
        <taxon>Fungi</taxon>
        <taxon>Dikarya</taxon>
        <taxon>Ascomycota</taxon>
        <taxon>Pezizomycotina</taxon>
        <taxon>Eurotiomycetes</taxon>
        <taxon>Eurotiomycetidae</taxon>
        <taxon>Eurotiales</taxon>
        <taxon>Trichocomaceae</taxon>
        <taxon>Talaromyces</taxon>
        <taxon>Talaromyces sect. Bacilispori</taxon>
    </lineage>
</organism>
<keyword evidence="1" id="KW-0808">Transferase</keyword>
<evidence type="ECO:0000313" key="2">
    <source>
        <dbReference type="Proteomes" id="UP001201262"/>
    </source>
</evidence>
<dbReference type="RefSeq" id="XP_046068361.1">
    <property type="nucleotide sequence ID" value="XM_046221788.1"/>
</dbReference>
<accession>A0AAD4KJE7</accession>
<dbReference type="GeneID" id="70252075"/>
<evidence type="ECO:0000313" key="1">
    <source>
        <dbReference type="EMBL" id="KAH8692364.1"/>
    </source>
</evidence>
<dbReference type="Proteomes" id="UP001201262">
    <property type="component" value="Unassembled WGS sequence"/>
</dbReference>
<dbReference type="PANTHER" id="PTHR43591:SF24">
    <property type="entry name" value="2-METHOXY-6-POLYPRENYL-1,4-BENZOQUINOL METHYLASE, MITOCHONDRIAL"/>
    <property type="match status" value="1"/>
</dbReference>
<dbReference type="GO" id="GO:0032259">
    <property type="term" value="P:methylation"/>
    <property type="evidence" value="ECO:0007669"/>
    <property type="project" value="UniProtKB-KW"/>
</dbReference>
<reference evidence="1" key="1">
    <citation type="submission" date="2021-12" db="EMBL/GenBank/DDBJ databases">
        <title>Convergent genome expansion in fungi linked to evolution of root-endophyte symbiosis.</title>
        <authorList>
            <consortium name="DOE Joint Genome Institute"/>
            <person name="Ke Y.-H."/>
            <person name="Bonito G."/>
            <person name="Liao H.-L."/>
            <person name="Looney B."/>
            <person name="Rojas-Flechas A."/>
            <person name="Nash J."/>
            <person name="Hameed K."/>
            <person name="Schadt C."/>
            <person name="Martin F."/>
            <person name="Crous P.W."/>
            <person name="Miettinen O."/>
            <person name="Magnuson J.K."/>
            <person name="Labbe J."/>
            <person name="Jacobson D."/>
            <person name="Doktycz M.J."/>
            <person name="Veneault-Fourrey C."/>
            <person name="Kuo A."/>
            <person name="Mondo S."/>
            <person name="Calhoun S."/>
            <person name="Riley R."/>
            <person name="Ohm R."/>
            <person name="LaButti K."/>
            <person name="Andreopoulos B."/>
            <person name="Pangilinan J."/>
            <person name="Nolan M."/>
            <person name="Tritt A."/>
            <person name="Clum A."/>
            <person name="Lipzen A."/>
            <person name="Daum C."/>
            <person name="Barry K."/>
            <person name="Grigoriev I.V."/>
            <person name="Vilgalys R."/>
        </authorList>
    </citation>
    <scope>NUCLEOTIDE SEQUENCE</scope>
    <source>
        <strain evidence="1">PMI_201</strain>
    </source>
</reference>
<dbReference type="Gene3D" id="3.40.50.150">
    <property type="entry name" value="Vaccinia Virus protein VP39"/>
    <property type="match status" value="1"/>
</dbReference>
<name>A0AAD4KJE7_9EURO</name>
<dbReference type="AlphaFoldDB" id="A0AAD4KJE7"/>
<gene>
    <name evidence="1" type="ORF">BGW36DRAFT_44973</name>
</gene>
<sequence length="340" mass="39262">MTSGYLTPRRSFLDNEGSTSRDAIGDGLSINVLTSPAQAFKYENSRRYHSYREGSYWGPNDEQDGLHQTITHRLFCLLLQDKLYLAPLSNPQHILDIGTGIGLWATNMADALPNSQILGIDLSPTWHDAVRPNLQLEVDDCCSNWTYADEGRDPFDFIHIRCLYGSIHDWHSLYRQAFDHLNPGGYIEQAELSLIPHFRAPGTHSDSVFERWYEFWKECSEKTGKSWLVADRMGQEIYDVGFEDVCEARYMLPLFNHDDVSMGLCSCQEPEMDGDRISGLVSRLREIRKWFQQFWQAGMEGWILAISTRYMGWTADQAREFVRMTNEAIENGECDVYYEM</sequence>
<protein>
    <submittedName>
        <fullName evidence="1">S-adenosyl-L-methionine-dependent methyltransferase</fullName>
    </submittedName>
</protein>
<dbReference type="GO" id="GO:0008168">
    <property type="term" value="F:methyltransferase activity"/>
    <property type="evidence" value="ECO:0007669"/>
    <property type="project" value="UniProtKB-KW"/>
</dbReference>
<dbReference type="InterPro" id="IPR029063">
    <property type="entry name" value="SAM-dependent_MTases_sf"/>
</dbReference>